<feature type="binding site" evidence="6">
    <location>
        <begin position="202"/>
        <end position="206"/>
    </location>
    <ligand>
        <name>ATP</name>
        <dbReference type="ChEBI" id="CHEBI:30616"/>
    </ligand>
</feature>
<dbReference type="InterPro" id="IPR004372">
    <property type="entry name" value="Ac/propionate_kinase"/>
</dbReference>
<dbReference type="HAMAP" id="MF_00020">
    <property type="entry name" value="Acetate_kinase"/>
    <property type="match status" value="1"/>
</dbReference>
<dbReference type="GO" id="GO:0008776">
    <property type="term" value="F:acetate kinase activity"/>
    <property type="evidence" value="ECO:0007669"/>
    <property type="project" value="UniProtKB-UniRule"/>
</dbReference>
<dbReference type="GO" id="GO:0005737">
    <property type="term" value="C:cytoplasm"/>
    <property type="evidence" value="ECO:0007669"/>
    <property type="project" value="UniProtKB-SubCell"/>
</dbReference>
<keyword evidence="4 6" id="KW-0418">Kinase</keyword>
<dbReference type="SUPFAM" id="SSF53067">
    <property type="entry name" value="Actin-like ATPase domain"/>
    <property type="match status" value="2"/>
</dbReference>
<feature type="binding site" evidence="6">
    <location>
        <position position="87"/>
    </location>
    <ligand>
        <name>substrate</name>
    </ligand>
</feature>
<comment type="catalytic activity">
    <reaction evidence="6">
        <text>acetate + ATP = acetyl phosphate + ADP</text>
        <dbReference type="Rhea" id="RHEA:11352"/>
        <dbReference type="ChEBI" id="CHEBI:22191"/>
        <dbReference type="ChEBI" id="CHEBI:30089"/>
        <dbReference type="ChEBI" id="CHEBI:30616"/>
        <dbReference type="ChEBI" id="CHEBI:456216"/>
        <dbReference type="EC" id="2.7.2.1"/>
    </reaction>
</comment>
<feature type="site" description="Transition state stabilizer" evidence="6">
    <location>
        <position position="235"/>
    </location>
</feature>
<dbReference type="GO" id="GO:0005524">
    <property type="term" value="F:ATP binding"/>
    <property type="evidence" value="ECO:0007669"/>
    <property type="project" value="UniProtKB-KW"/>
</dbReference>
<comment type="function">
    <text evidence="6">Catalyzes the formation of acetyl phosphate from acetate and ATP. Can also catalyze the reverse reaction.</text>
</comment>
<comment type="cofactor">
    <cofactor evidence="6">
        <name>Mg(2+)</name>
        <dbReference type="ChEBI" id="CHEBI:18420"/>
    </cofactor>
    <cofactor evidence="6">
        <name>Mn(2+)</name>
        <dbReference type="ChEBI" id="CHEBI:29035"/>
    </cofactor>
    <text evidence="6">Mg(2+). Can also accept Mn(2+).</text>
</comment>
<evidence type="ECO:0000256" key="2">
    <source>
        <dbReference type="ARBA" id="ARBA00022679"/>
    </source>
</evidence>
<dbReference type="PRINTS" id="PR00471">
    <property type="entry name" value="ACETATEKNASE"/>
</dbReference>
<dbReference type="PROSITE" id="PS01076">
    <property type="entry name" value="ACETATE_KINASE_2"/>
    <property type="match status" value="1"/>
</dbReference>
<evidence type="ECO:0000313" key="8">
    <source>
        <dbReference type="EMBL" id="KJV58096.1"/>
    </source>
</evidence>
<dbReference type="PANTHER" id="PTHR21060">
    <property type="entry name" value="ACETATE KINASE"/>
    <property type="match status" value="1"/>
</dbReference>
<dbReference type="InterPro" id="IPR023865">
    <property type="entry name" value="Aliphatic_acid_kinase_CS"/>
</dbReference>
<dbReference type="RefSeq" id="WP_039594774.1">
    <property type="nucleotide sequence ID" value="NZ_LANQ01000001.1"/>
</dbReference>
<dbReference type="UniPathway" id="UPA00340">
    <property type="reaction ID" value="UER00458"/>
</dbReference>
<feature type="binding site" evidence="6">
    <location>
        <position position="9"/>
    </location>
    <ligand>
        <name>Mg(2+)</name>
        <dbReference type="ChEBI" id="CHEBI:18420"/>
    </ligand>
</feature>
<keyword evidence="2 6" id="KW-0808">Transferase</keyword>
<name>A0A0F3MR20_RICFI</name>
<comment type="caution">
    <text evidence="6">Lacks conserved residue(s) required for the propagation of feature annotation.</text>
</comment>
<keyword evidence="3 6" id="KW-0547">Nucleotide-binding</keyword>
<protein>
    <recommendedName>
        <fullName evidence="6">Acetate kinase</fullName>
        <ecNumber evidence="6">2.7.2.1</ecNumber>
    </recommendedName>
    <alternativeName>
        <fullName evidence="6">Acetokinase</fullName>
    </alternativeName>
</protein>
<dbReference type="SMR" id="A0A0F3MR20"/>
<evidence type="ECO:0000256" key="5">
    <source>
        <dbReference type="ARBA" id="ARBA00022840"/>
    </source>
</evidence>
<keyword evidence="5 6" id="KW-0067">ATP-binding</keyword>
<feature type="binding site" evidence="6">
    <location>
        <begin position="277"/>
        <end position="279"/>
    </location>
    <ligand>
        <name>ATP</name>
        <dbReference type="ChEBI" id="CHEBI:30616"/>
    </ligand>
</feature>
<dbReference type="InterPro" id="IPR000890">
    <property type="entry name" value="Aliphatic_acid_kin_short-chain"/>
</dbReference>
<dbReference type="PROSITE" id="PS01075">
    <property type="entry name" value="ACETATE_KINASE_1"/>
    <property type="match status" value="1"/>
</dbReference>
<organism evidence="8 9">
    <name type="scientific">Rickettsia felis str. Pedreira</name>
    <dbReference type="NCBI Taxonomy" id="1359196"/>
    <lineage>
        <taxon>Bacteria</taxon>
        <taxon>Pseudomonadati</taxon>
        <taxon>Pseudomonadota</taxon>
        <taxon>Alphaproteobacteria</taxon>
        <taxon>Rickettsiales</taxon>
        <taxon>Rickettsiaceae</taxon>
        <taxon>Rickettsieae</taxon>
        <taxon>Rickettsia</taxon>
        <taxon>spotted fever group</taxon>
    </lineage>
</organism>
<dbReference type="Pfam" id="PF00871">
    <property type="entry name" value="Acetate_kinase"/>
    <property type="match status" value="1"/>
</dbReference>
<keyword evidence="6" id="KW-0963">Cytoplasm</keyword>
<reference evidence="8 9" key="1">
    <citation type="submission" date="2015-01" db="EMBL/GenBank/DDBJ databases">
        <title>Genome Sequencing of Rickettsiales.</title>
        <authorList>
            <person name="Daugherty S.C."/>
            <person name="Su Q."/>
            <person name="Abolude K."/>
            <person name="Beier-Sexton M."/>
            <person name="Carlyon J.A."/>
            <person name="Carter R."/>
            <person name="Day N.P."/>
            <person name="Dumler S.J."/>
            <person name="Dyachenko V."/>
            <person name="Godinez A."/>
            <person name="Kurtti T.J."/>
            <person name="Lichay M."/>
            <person name="Mullins K.E."/>
            <person name="Ott S."/>
            <person name="Pappas-Brown V."/>
            <person name="Paris D.H."/>
            <person name="Patel P."/>
            <person name="Richards A.L."/>
            <person name="Sadzewicz L."/>
            <person name="Sears K."/>
            <person name="Seidman D."/>
            <person name="Sengamalay N."/>
            <person name="Stenos J."/>
            <person name="Tallon L.J."/>
            <person name="Vincent G."/>
            <person name="Fraser C.M."/>
            <person name="Munderloh U."/>
            <person name="Dunning-Hotopp J.C."/>
        </authorList>
    </citation>
    <scope>NUCLEOTIDE SEQUENCE [LARGE SCALE GENOMIC DNA]</scope>
    <source>
        <strain evidence="8 9">Pedreira</strain>
    </source>
</reference>
<evidence type="ECO:0000256" key="7">
    <source>
        <dbReference type="RuleBase" id="RU003835"/>
    </source>
</evidence>
<evidence type="ECO:0000256" key="6">
    <source>
        <dbReference type="HAMAP-Rule" id="MF_00020"/>
    </source>
</evidence>
<keyword evidence="6" id="KW-0479">Metal-binding</keyword>
<dbReference type="Gene3D" id="3.30.420.40">
    <property type="match status" value="2"/>
</dbReference>
<comment type="caution">
    <text evidence="8">The sequence shown here is derived from an EMBL/GenBank/DDBJ whole genome shotgun (WGS) entry which is preliminary data.</text>
</comment>
<accession>A0A0F3MR20</accession>
<feature type="active site" description="Proton donor/acceptor" evidence="6">
    <location>
        <position position="144"/>
    </location>
</feature>
<comment type="subcellular location">
    <subcellularLocation>
        <location evidence="6">Cytoplasm</location>
    </subcellularLocation>
</comment>
<feature type="binding site" evidence="6">
    <location>
        <position position="16"/>
    </location>
    <ligand>
        <name>ATP</name>
        <dbReference type="ChEBI" id="CHEBI:30616"/>
    </ligand>
</feature>
<dbReference type="PANTHER" id="PTHR21060:SF15">
    <property type="entry name" value="ACETATE KINASE-RELATED"/>
    <property type="match status" value="1"/>
</dbReference>
<dbReference type="Proteomes" id="UP000033475">
    <property type="component" value="Unassembled WGS sequence"/>
</dbReference>
<dbReference type="GO" id="GO:0006085">
    <property type="term" value="P:acetyl-CoA biosynthetic process"/>
    <property type="evidence" value="ECO:0007669"/>
    <property type="project" value="UniProtKB-UniRule"/>
</dbReference>
<evidence type="ECO:0000256" key="3">
    <source>
        <dbReference type="ARBA" id="ARBA00022741"/>
    </source>
</evidence>
<comment type="similarity">
    <text evidence="1 6 7">Belongs to the acetokinase family.</text>
</comment>
<dbReference type="NCBIfam" id="TIGR00016">
    <property type="entry name" value="ackA"/>
    <property type="match status" value="1"/>
</dbReference>
<comment type="subunit">
    <text evidence="6">Homodimer.</text>
</comment>
<feature type="binding site" evidence="6">
    <location>
        <position position="373"/>
    </location>
    <ligand>
        <name>Mg(2+)</name>
        <dbReference type="ChEBI" id="CHEBI:18420"/>
    </ligand>
</feature>
<sequence length="385" mass="43247">MKDVILIANAGSSSLKISIFEIQNKKVKDKIYNIFLEKNVNKILFHINKKQESATDIKDDAIEMMIDLFEDWWKKQENLNLIATGHRIVHGGKNFNKPVIVYEKVSKDLTVLIPLSPLHQPYNLQVLDLFLQKYKEISHIACFDTSFHFTNPPITKAFGLPKKYYDKGIIRYGFHGLSYKYVSSHFKEMTKEDLPTKTIIAHLGSGSSLCAIKNGLSLTSSMGFSVLDGVMMGTRTGNLDPGVVLYLIDHEKMTTKEVTELLYKKSGLLGMSGESSDMRTLLASNSPDAKFAIDLFVYRIVLEIGKLTAALEGVDCLIFTAGVGQNSAVIRKMITEKLLWLGIKIDDTKNQKNEHLISTSDSKVKVFAVPTNEELIIAEEVMKFL</sequence>
<dbReference type="EC" id="2.7.2.1" evidence="6"/>
<dbReference type="GO" id="GO:0000287">
    <property type="term" value="F:magnesium ion binding"/>
    <property type="evidence" value="ECO:0007669"/>
    <property type="project" value="UniProtKB-UniRule"/>
</dbReference>
<evidence type="ECO:0000256" key="1">
    <source>
        <dbReference type="ARBA" id="ARBA00008748"/>
    </source>
</evidence>
<evidence type="ECO:0000256" key="4">
    <source>
        <dbReference type="ARBA" id="ARBA00022777"/>
    </source>
</evidence>
<comment type="pathway">
    <text evidence="6">Metabolic intermediate biosynthesis; acetyl-CoA biosynthesis; acetyl-CoA from acetate: step 1/2.</text>
</comment>
<dbReference type="PATRIC" id="fig|1359196.3.peg.449"/>
<dbReference type="GO" id="GO:0006083">
    <property type="term" value="P:acetate metabolic process"/>
    <property type="evidence" value="ECO:0007669"/>
    <property type="project" value="TreeGrafter"/>
</dbReference>
<keyword evidence="6" id="KW-0460">Magnesium</keyword>
<feature type="site" description="Transition state stabilizer" evidence="6">
    <location>
        <position position="175"/>
    </location>
</feature>
<evidence type="ECO:0000313" key="9">
    <source>
        <dbReference type="Proteomes" id="UP000033475"/>
    </source>
</evidence>
<dbReference type="AlphaFoldDB" id="A0A0F3MR20"/>
<dbReference type="PIRSF" id="PIRSF000722">
    <property type="entry name" value="Acetate_prop_kin"/>
    <property type="match status" value="1"/>
</dbReference>
<gene>
    <name evidence="6 8" type="primary">ackA</name>
    <name evidence="8" type="ORF">RFEPED_0469</name>
</gene>
<dbReference type="InterPro" id="IPR043129">
    <property type="entry name" value="ATPase_NBD"/>
</dbReference>
<proteinExistence type="inferred from homology"/>
<dbReference type="EMBL" id="LANQ01000001">
    <property type="protein sequence ID" value="KJV58096.1"/>
    <property type="molecule type" value="Genomic_DNA"/>
</dbReference>